<evidence type="ECO:0000256" key="5">
    <source>
        <dbReference type="ARBA" id="ARBA00030497"/>
    </source>
</evidence>
<dbReference type="InterPro" id="IPR001533">
    <property type="entry name" value="Pterin_deHydtase"/>
</dbReference>
<dbReference type="EC" id="4.2.1.96" evidence="3"/>
<feature type="non-terminal residue" evidence="6">
    <location>
        <position position="1"/>
    </location>
</feature>
<keyword evidence="4" id="KW-0456">Lyase</keyword>
<dbReference type="PANTHER" id="PTHR12599">
    <property type="entry name" value="PTERIN-4-ALPHA-CARBINOLAMINE DEHYDRATASE"/>
    <property type="match status" value="1"/>
</dbReference>
<dbReference type="SUPFAM" id="SSF55248">
    <property type="entry name" value="PCD-like"/>
    <property type="match status" value="1"/>
</dbReference>
<comment type="catalytic activity">
    <reaction evidence="1">
        <text>(4aS,6R)-4a-hydroxy-L-erythro-5,6,7,8-tetrahydrobiopterin = (6R)-L-erythro-6,7-dihydrobiopterin + H2O</text>
        <dbReference type="Rhea" id="RHEA:11920"/>
        <dbReference type="ChEBI" id="CHEBI:15377"/>
        <dbReference type="ChEBI" id="CHEBI:15642"/>
        <dbReference type="ChEBI" id="CHEBI:43120"/>
        <dbReference type="EC" id="4.2.1.96"/>
    </reaction>
</comment>
<protein>
    <recommendedName>
        <fullName evidence="3">4a-hydroxytetrahydrobiopterin dehydratase</fullName>
        <ecNumber evidence="3">4.2.1.96</ecNumber>
    </recommendedName>
    <alternativeName>
        <fullName evidence="5">4-alpha-hydroxy-tetrahydropterin dehydratase</fullName>
    </alternativeName>
</protein>
<evidence type="ECO:0000256" key="3">
    <source>
        <dbReference type="ARBA" id="ARBA00013252"/>
    </source>
</evidence>
<comment type="caution">
    <text evidence="6">The sequence shown here is derived from an EMBL/GenBank/DDBJ whole genome shotgun (WGS) entry which is preliminary data.</text>
</comment>
<dbReference type="AlphaFoldDB" id="A0AAV3ZLV0"/>
<dbReference type="GO" id="GO:0006729">
    <property type="term" value="P:tetrahydrobiopterin biosynthetic process"/>
    <property type="evidence" value="ECO:0007669"/>
    <property type="project" value="InterPro"/>
</dbReference>
<comment type="similarity">
    <text evidence="2">Belongs to the pterin-4-alpha-carbinolamine dehydratase family.</text>
</comment>
<evidence type="ECO:0000313" key="7">
    <source>
        <dbReference type="Proteomes" id="UP000735302"/>
    </source>
</evidence>
<evidence type="ECO:0000256" key="1">
    <source>
        <dbReference type="ARBA" id="ARBA00001554"/>
    </source>
</evidence>
<sequence length="213" mass="24302">TLKVGCKAFLRVGLKQQVNGEYCLEVKSSRLEHNNHPVSAENAIKYPENRRVSMNDKIKDLVTKPNMRSKDVLEIIKNEQDKSLSSKDLYNLKRKLQSEDNPSITSFPSKPSPVQKQKVMKLEERLVLLEPLLHKGWSVCSDKDAIQKEFIFSNFNEAFRFITGIGLESNRMGHYPEWHNYNSKVGIILQTPSVAGITAKDITLAHYIESLAM</sequence>
<keyword evidence="7" id="KW-1185">Reference proteome</keyword>
<dbReference type="Gene3D" id="3.30.1360.20">
    <property type="entry name" value="Transcriptional coactivator/pterin dehydratase"/>
    <property type="match status" value="1"/>
</dbReference>
<evidence type="ECO:0000256" key="2">
    <source>
        <dbReference type="ARBA" id="ARBA00006472"/>
    </source>
</evidence>
<dbReference type="InterPro" id="IPR036428">
    <property type="entry name" value="PCD_sf"/>
</dbReference>
<organism evidence="6 7">
    <name type="scientific">Plakobranchus ocellatus</name>
    <dbReference type="NCBI Taxonomy" id="259542"/>
    <lineage>
        <taxon>Eukaryota</taxon>
        <taxon>Metazoa</taxon>
        <taxon>Spiralia</taxon>
        <taxon>Lophotrochozoa</taxon>
        <taxon>Mollusca</taxon>
        <taxon>Gastropoda</taxon>
        <taxon>Heterobranchia</taxon>
        <taxon>Euthyneura</taxon>
        <taxon>Panpulmonata</taxon>
        <taxon>Sacoglossa</taxon>
        <taxon>Placobranchoidea</taxon>
        <taxon>Plakobranchidae</taxon>
        <taxon>Plakobranchus</taxon>
    </lineage>
</organism>
<evidence type="ECO:0000313" key="6">
    <source>
        <dbReference type="EMBL" id="GFN95562.1"/>
    </source>
</evidence>
<dbReference type="Proteomes" id="UP000735302">
    <property type="component" value="Unassembled WGS sequence"/>
</dbReference>
<name>A0AAV3ZLV0_9GAST</name>
<dbReference type="Pfam" id="PF01329">
    <property type="entry name" value="Pterin_4a"/>
    <property type="match status" value="1"/>
</dbReference>
<evidence type="ECO:0000256" key="4">
    <source>
        <dbReference type="ARBA" id="ARBA00023239"/>
    </source>
</evidence>
<dbReference type="EMBL" id="BLXT01002514">
    <property type="protein sequence ID" value="GFN95562.1"/>
    <property type="molecule type" value="Genomic_DNA"/>
</dbReference>
<dbReference type="GO" id="GO:0008124">
    <property type="term" value="F:4-alpha-hydroxytetrahydrobiopterin dehydratase activity"/>
    <property type="evidence" value="ECO:0007669"/>
    <property type="project" value="UniProtKB-EC"/>
</dbReference>
<proteinExistence type="inferred from homology"/>
<accession>A0AAV3ZLV0</accession>
<gene>
    <name evidence="6" type="ORF">PoB_002206800</name>
</gene>
<reference evidence="6 7" key="1">
    <citation type="journal article" date="2021" name="Elife">
        <title>Chloroplast acquisition without the gene transfer in kleptoplastic sea slugs, Plakobranchus ocellatus.</title>
        <authorList>
            <person name="Maeda T."/>
            <person name="Takahashi S."/>
            <person name="Yoshida T."/>
            <person name="Shimamura S."/>
            <person name="Takaki Y."/>
            <person name="Nagai Y."/>
            <person name="Toyoda A."/>
            <person name="Suzuki Y."/>
            <person name="Arimoto A."/>
            <person name="Ishii H."/>
            <person name="Satoh N."/>
            <person name="Nishiyama T."/>
            <person name="Hasebe M."/>
            <person name="Maruyama T."/>
            <person name="Minagawa J."/>
            <person name="Obokata J."/>
            <person name="Shigenobu S."/>
        </authorList>
    </citation>
    <scope>NUCLEOTIDE SEQUENCE [LARGE SCALE GENOMIC DNA]</scope>
</reference>
<dbReference type="PANTHER" id="PTHR12599:SF0">
    <property type="entry name" value="PTERIN-4-ALPHA-CARBINOLAMINE DEHYDRATASE"/>
    <property type="match status" value="1"/>
</dbReference>